<comment type="caution">
    <text evidence="1">The sequence shown here is derived from an EMBL/GenBank/DDBJ whole genome shotgun (WGS) entry which is preliminary data.</text>
</comment>
<name>A0ACB8CX28_DERSI</name>
<gene>
    <name evidence="1" type="ORF">HPB49_011609</name>
</gene>
<organism evidence="1 2">
    <name type="scientific">Dermacentor silvarum</name>
    <name type="common">Tick</name>
    <dbReference type="NCBI Taxonomy" id="543639"/>
    <lineage>
        <taxon>Eukaryota</taxon>
        <taxon>Metazoa</taxon>
        <taxon>Ecdysozoa</taxon>
        <taxon>Arthropoda</taxon>
        <taxon>Chelicerata</taxon>
        <taxon>Arachnida</taxon>
        <taxon>Acari</taxon>
        <taxon>Parasitiformes</taxon>
        <taxon>Ixodida</taxon>
        <taxon>Ixodoidea</taxon>
        <taxon>Ixodidae</taxon>
        <taxon>Rhipicephalinae</taxon>
        <taxon>Dermacentor</taxon>
    </lineage>
</organism>
<accession>A0ACB8CX28</accession>
<protein>
    <submittedName>
        <fullName evidence="1">Uncharacterized protein</fullName>
    </submittedName>
</protein>
<dbReference type="EMBL" id="CM023473">
    <property type="protein sequence ID" value="KAH7953715.1"/>
    <property type="molecule type" value="Genomic_DNA"/>
</dbReference>
<reference evidence="1" key="1">
    <citation type="submission" date="2020-05" db="EMBL/GenBank/DDBJ databases">
        <title>Large-scale comparative analyses of tick genomes elucidate their genetic diversity and vector capacities.</title>
        <authorList>
            <person name="Jia N."/>
            <person name="Wang J."/>
            <person name="Shi W."/>
            <person name="Du L."/>
            <person name="Sun Y."/>
            <person name="Zhan W."/>
            <person name="Jiang J."/>
            <person name="Wang Q."/>
            <person name="Zhang B."/>
            <person name="Ji P."/>
            <person name="Sakyi L.B."/>
            <person name="Cui X."/>
            <person name="Yuan T."/>
            <person name="Jiang B."/>
            <person name="Yang W."/>
            <person name="Lam T.T.-Y."/>
            <person name="Chang Q."/>
            <person name="Ding S."/>
            <person name="Wang X."/>
            <person name="Zhu J."/>
            <person name="Ruan X."/>
            <person name="Zhao L."/>
            <person name="Wei J."/>
            <person name="Que T."/>
            <person name="Du C."/>
            <person name="Cheng J."/>
            <person name="Dai P."/>
            <person name="Han X."/>
            <person name="Huang E."/>
            <person name="Gao Y."/>
            <person name="Liu J."/>
            <person name="Shao H."/>
            <person name="Ye R."/>
            <person name="Li L."/>
            <person name="Wei W."/>
            <person name="Wang X."/>
            <person name="Wang C."/>
            <person name="Yang T."/>
            <person name="Huo Q."/>
            <person name="Li W."/>
            <person name="Guo W."/>
            <person name="Chen H."/>
            <person name="Zhou L."/>
            <person name="Ni X."/>
            <person name="Tian J."/>
            <person name="Zhou Y."/>
            <person name="Sheng Y."/>
            <person name="Liu T."/>
            <person name="Pan Y."/>
            <person name="Xia L."/>
            <person name="Li J."/>
            <person name="Zhao F."/>
            <person name="Cao W."/>
        </authorList>
    </citation>
    <scope>NUCLEOTIDE SEQUENCE</scope>
    <source>
        <strain evidence="1">Dsil-2018</strain>
    </source>
</reference>
<sequence length="267" mass="30282">MRQLCTTPSQDGVVRLDLQALFMFPSSEYLRSLSASDQKRYSEKLFVYGVQCPDPYGIPESDWIKDDAAKRLCPPVKMTNVVIYLLFSPSQFTPESIENYKSLEAYNYFESAESPHTIQQSTPHKRKAFEPITQATSSAYTPEGSVNSEALTQLQQRIERKLSEALDCKLAELLDASITKALERAMDTLLTAKLETLLLPRIEQAFAAREKQRQEKMDVTHKAFQDTVATLAQNHNTRLTELENSLLRPRAGPLKKPYSRPDKDGCE</sequence>
<keyword evidence="2" id="KW-1185">Reference proteome</keyword>
<proteinExistence type="predicted"/>
<evidence type="ECO:0000313" key="1">
    <source>
        <dbReference type="EMBL" id="KAH7953715.1"/>
    </source>
</evidence>
<dbReference type="Proteomes" id="UP000821865">
    <property type="component" value="Chromosome 4"/>
</dbReference>
<evidence type="ECO:0000313" key="2">
    <source>
        <dbReference type="Proteomes" id="UP000821865"/>
    </source>
</evidence>